<dbReference type="SUPFAM" id="SSF53659">
    <property type="entry name" value="Isocitrate/Isopropylmalate dehydrogenase-like"/>
    <property type="match status" value="1"/>
</dbReference>
<reference evidence="5 6" key="1">
    <citation type="submission" date="2015-09" db="EMBL/GenBank/DDBJ databases">
        <authorList>
            <person name="Jackson K.R."/>
            <person name="Lunt B.L."/>
            <person name="Fisher J.N.B."/>
            <person name="Gardner A.V."/>
            <person name="Bailey M.E."/>
            <person name="Deus L.M."/>
            <person name="Earl A.S."/>
            <person name="Gibby P.D."/>
            <person name="Hartmann K.A."/>
            <person name="Liu J.E."/>
            <person name="Manci A.M."/>
            <person name="Nielsen D.A."/>
            <person name="Solomon M.B."/>
            <person name="Breakwell D.P."/>
            <person name="Burnett S.H."/>
            <person name="Grose J.H."/>
        </authorList>
    </citation>
    <scope>NUCLEOTIDE SEQUENCE [LARGE SCALE GENOMIC DNA]</scope>
    <source>
        <strain evidence="5 6">CECT 7799</strain>
    </source>
</reference>
<proteinExistence type="inferred from homology"/>
<evidence type="ECO:0000256" key="2">
    <source>
        <dbReference type="ARBA" id="ARBA00022679"/>
    </source>
</evidence>
<dbReference type="Pfam" id="PF01515">
    <property type="entry name" value="PTA_PTB"/>
    <property type="match status" value="1"/>
</dbReference>
<dbReference type="EC" id="2.3.1.8" evidence="5"/>
<dbReference type="EMBL" id="CYPR01000240">
    <property type="protein sequence ID" value="CUH40888.1"/>
    <property type="molecule type" value="Genomic_DNA"/>
</dbReference>
<evidence type="ECO:0000313" key="6">
    <source>
        <dbReference type="Proteomes" id="UP000049455"/>
    </source>
</evidence>
<sequence length="309" mass="32317">MTHPFLSTRAAEVPHPLLDRARALPTPRVALVNAGSVTALAGIREACEMGMAEPILIGDRAKIDAAAAEMEWDIRPYRFVEAPGDTASPAAAKLARDGEVDAIMKGQIHTSTFLMGLLPSKAGLRDPAVRCGHVFHITLPGDPRPLLLTDAALNVQPDVATRKACLAHAVRLARLVGVARPRAALLGATEDPIPSIPNTLESQEIAEWAATALPEADVAGPVAMDLALSEEAARIKHWDHPVAGRADILVAPAITTGNVLFKTLAFGMGACAGGVVMGARVPILLTSRAQKEPARLASAALGMIVAADR</sequence>
<dbReference type="InterPro" id="IPR012147">
    <property type="entry name" value="P_Ac_Bu_trans"/>
</dbReference>
<protein>
    <submittedName>
        <fullName evidence="5">Phosphate acetyltransferase</fullName>
        <ecNumber evidence="5">2.3.1.8</ecNumber>
    </submittedName>
</protein>
<dbReference type="GO" id="GO:0008959">
    <property type="term" value="F:phosphate acetyltransferase activity"/>
    <property type="evidence" value="ECO:0007669"/>
    <property type="project" value="UniProtKB-EC"/>
</dbReference>
<evidence type="ECO:0000256" key="3">
    <source>
        <dbReference type="ARBA" id="ARBA00023315"/>
    </source>
</evidence>
<gene>
    <name evidence="5" type="primary">pta</name>
    <name evidence="5" type="ORF">JSE7799_03628</name>
</gene>
<evidence type="ECO:0000256" key="1">
    <source>
        <dbReference type="ARBA" id="ARBA00005656"/>
    </source>
</evidence>
<dbReference type="AlphaFoldDB" id="A0A0M7BFM2"/>
<feature type="domain" description="Phosphate acetyl/butaryl transferase" evidence="4">
    <location>
        <begin position="90"/>
        <end position="300"/>
    </location>
</feature>
<name>A0A0M7BFM2_9RHOB</name>
<dbReference type="STRING" id="313367.JSE7799_03628"/>
<accession>A0A0M7BFM2</accession>
<dbReference type="InterPro" id="IPR050500">
    <property type="entry name" value="Phos_Acetyltrans/Butyryltrans"/>
</dbReference>
<dbReference type="PANTHER" id="PTHR43356:SF2">
    <property type="entry name" value="PHOSPHATE ACETYLTRANSFERASE"/>
    <property type="match status" value="1"/>
</dbReference>
<dbReference type="Proteomes" id="UP000049455">
    <property type="component" value="Unassembled WGS sequence"/>
</dbReference>
<keyword evidence="2 5" id="KW-0808">Transferase</keyword>
<dbReference type="PANTHER" id="PTHR43356">
    <property type="entry name" value="PHOSPHATE ACETYLTRANSFERASE"/>
    <property type="match status" value="1"/>
</dbReference>
<dbReference type="Gene3D" id="3.40.718.10">
    <property type="entry name" value="Isopropylmalate Dehydrogenase"/>
    <property type="match status" value="1"/>
</dbReference>
<evidence type="ECO:0000313" key="5">
    <source>
        <dbReference type="EMBL" id="CUH40888.1"/>
    </source>
</evidence>
<comment type="similarity">
    <text evidence="1">Belongs to the phosphate acetyltransferase and butyryltransferase family.</text>
</comment>
<organism evidence="5 6">
    <name type="scientific">Jannaschia seosinensis</name>
    <dbReference type="NCBI Taxonomy" id="313367"/>
    <lineage>
        <taxon>Bacteria</taxon>
        <taxon>Pseudomonadati</taxon>
        <taxon>Pseudomonadota</taxon>
        <taxon>Alphaproteobacteria</taxon>
        <taxon>Rhodobacterales</taxon>
        <taxon>Roseobacteraceae</taxon>
        <taxon>Jannaschia</taxon>
    </lineage>
</organism>
<evidence type="ECO:0000259" key="4">
    <source>
        <dbReference type="Pfam" id="PF01515"/>
    </source>
</evidence>
<dbReference type="InterPro" id="IPR002505">
    <property type="entry name" value="PTA_PTB"/>
</dbReference>
<keyword evidence="3 5" id="KW-0012">Acyltransferase</keyword>
<dbReference type="OrthoDB" id="9800237at2"/>
<dbReference type="PIRSF" id="PIRSF000428">
    <property type="entry name" value="P_Ac_trans"/>
    <property type="match status" value="1"/>
</dbReference>
<keyword evidence="6" id="KW-1185">Reference proteome</keyword>
<dbReference type="RefSeq" id="WP_055664880.1">
    <property type="nucleotide sequence ID" value="NZ_CYPR01000240.1"/>
</dbReference>